<keyword evidence="3 6" id="KW-0812">Transmembrane</keyword>
<comment type="subcellular location">
    <subcellularLocation>
        <location evidence="1">Cell membrane</location>
        <topology evidence="1">Multi-pass membrane protein</topology>
    </subcellularLocation>
</comment>
<dbReference type="RefSeq" id="WP_376991431.1">
    <property type="nucleotide sequence ID" value="NZ_BAABLL010000019.1"/>
</dbReference>
<dbReference type="EMBL" id="JBHSCQ010000005">
    <property type="protein sequence ID" value="MFC4264852.1"/>
    <property type="molecule type" value="Genomic_DNA"/>
</dbReference>
<evidence type="ECO:0000256" key="3">
    <source>
        <dbReference type="ARBA" id="ARBA00022692"/>
    </source>
</evidence>
<evidence type="ECO:0000256" key="5">
    <source>
        <dbReference type="ARBA" id="ARBA00023136"/>
    </source>
</evidence>
<gene>
    <name evidence="8" type="ORF">ACFOW9_04475</name>
</gene>
<name>A0ABV8QXH7_9MICC</name>
<comment type="caution">
    <text evidence="8">The sequence shown here is derived from an EMBL/GenBank/DDBJ whole genome shotgun (WGS) entry which is preliminary data.</text>
</comment>
<feature type="domain" description="Cardiolipin synthase N-terminal" evidence="7">
    <location>
        <begin position="32"/>
        <end position="75"/>
    </location>
</feature>
<reference evidence="9" key="1">
    <citation type="journal article" date="2019" name="Int. J. Syst. Evol. Microbiol.">
        <title>The Global Catalogue of Microorganisms (GCM) 10K type strain sequencing project: providing services to taxonomists for standard genome sequencing and annotation.</title>
        <authorList>
            <consortium name="The Broad Institute Genomics Platform"/>
            <consortium name="The Broad Institute Genome Sequencing Center for Infectious Disease"/>
            <person name="Wu L."/>
            <person name="Ma J."/>
        </authorList>
    </citation>
    <scope>NUCLEOTIDE SEQUENCE [LARGE SCALE GENOMIC DNA]</scope>
    <source>
        <strain evidence="9">CGMCC 1.10698</strain>
    </source>
</reference>
<keyword evidence="5 6" id="KW-0472">Membrane</keyword>
<dbReference type="InterPro" id="IPR027379">
    <property type="entry name" value="CLS_N"/>
</dbReference>
<feature type="transmembrane region" description="Helical" evidence="6">
    <location>
        <begin position="20"/>
        <end position="40"/>
    </location>
</feature>
<evidence type="ECO:0000313" key="9">
    <source>
        <dbReference type="Proteomes" id="UP001595773"/>
    </source>
</evidence>
<dbReference type="Proteomes" id="UP001595773">
    <property type="component" value="Unassembled WGS sequence"/>
</dbReference>
<keyword evidence="2" id="KW-1003">Cell membrane</keyword>
<feature type="transmembrane region" description="Helical" evidence="6">
    <location>
        <begin position="52"/>
        <end position="72"/>
    </location>
</feature>
<keyword evidence="9" id="KW-1185">Reference proteome</keyword>
<dbReference type="Pfam" id="PF13396">
    <property type="entry name" value="PLDc_N"/>
    <property type="match status" value="1"/>
</dbReference>
<protein>
    <submittedName>
        <fullName evidence="8">PLD nuclease N-terminal domain-containing protein</fullName>
    </submittedName>
</protein>
<accession>A0ABV8QXH7</accession>
<evidence type="ECO:0000256" key="6">
    <source>
        <dbReference type="SAM" id="Phobius"/>
    </source>
</evidence>
<evidence type="ECO:0000256" key="4">
    <source>
        <dbReference type="ARBA" id="ARBA00022989"/>
    </source>
</evidence>
<evidence type="ECO:0000259" key="7">
    <source>
        <dbReference type="Pfam" id="PF13396"/>
    </source>
</evidence>
<keyword evidence="4 6" id="KW-1133">Transmembrane helix</keyword>
<evidence type="ECO:0000313" key="8">
    <source>
        <dbReference type="EMBL" id="MFC4264852.1"/>
    </source>
</evidence>
<evidence type="ECO:0000256" key="2">
    <source>
        <dbReference type="ARBA" id="ARBA00022475"/>
    </source>
</evidence>
<proteinExistence type="predicted"/>
<evidence type="ECO:0000256" key="1">
    <source>
        <dbReference type="ARBA" id="ARBA00004651"/>
    </source>
</evidence>
<sequence length="86" mass="9614">MLKTFIRSASADPVVPTQWVLLQFALSLALLVLLVASLISIARTKNQPPPRVVMWVLIVFLLPFIGPIFWFIGGRKTARPIRSMPS</sequence>
<organism evidence="8 9">
    <name type="scientific">Arthrobacter cryoconiti</name>
    <dbReference type="NCBI Taxonomy" id="748907"/>
    <lineage>
        <taxon>Bacteria</taxon>
        <taxon>Bacillati</taxon>
        <taxon>Actinomycetota</taxon>
        <taxon>Actinomycetes</taxon>
        <taxon>Micrococcales</taxon>
        <taxon>Micrococcaceae</taxon>
        <taxon>Arthrobacter</taxon>
    </lineage>
</organism>